<evidence type="ECO:0000256" key="1">
    <source>
        <dbReference type="SAM" id="SignalP"/>
    </source>
</evidence>
<accession>A0A9X4PEK0</accession>
<evidence type="ECO:0000313" key="2">
    <source>
        <dbReference type="EMBL" id="MDG6896116.1"/>
    </source>
</evidence>
<dbReference type="Pfam" id="PF07233">
    <property type="entry name" value="DUF1425"/>
    <property type="match status" value="1"/>
</dbReference>
<feature type="chain" id="PRO_5040954831" description="DUF1425 domain-containing protein" evidence="1">
    <location>
        <begin position="25"/>
        <end position="123"/>
    </location>
</feature>
<organism evidence="2 3">
    <name type="scientific">Volucribacter amazonae</name>
    <dbReference type="NCBI Taxonomy" id="256731"/>
    <lineage>
        <taxon>Bacteria</taxon>
        <taxon>Pseudomonadati</taxon>
        <taxon>Pseudomonadota</taxon>
        <taxon>Gammaproteobacteria</taxon>
        <taxon>Pasteurellales</taxon>
        <taxon>Pasteurellaceae</taxon>
        <taxon>Volucribacter</taxon>
    </lineage>
</organism>
<evidence type="ECO:0008006" key="4">
    <source>
        <dbReference type="Google" id="ProtNLM"/>
    </source>
</evidence>
<gene>
    <name evidence="2" type="ORF">A6A20_10900</name>
</gene>
<keyword evidence="1" id="KW-0732">Signal</keyword>
<dbReference type="InterPro" id="IPR010824">
    <property type="entry name" value="DUF1425"/>
</dbReference>
<dbReference type="AlphaFoldDB" id="A0A9X4PEK0"/>
<evidence type="ECO:0000313" key="3">
    <source>
        <dbReference type="Proteomes" id="UP001155500"/>
    </source>
</evidence>
<dbReference type="PROSITE" id="PS51257">
    <property type="entry name" value="PROKAR_LIPOPROTEIN"/>
    <property type="match status" value="1"/>
</dbReference>
<dbReference type="EMBL" id="LWID01000001">
    <property type="protein sequence ID" value="MDG6896116.1"/>
    <property type="molecule type" value="Genomic_DNA"/>
</dbReference>
<keyword evidence="3" id="KW-1185">Reference proteome</keyword>
<protein>
    <recommendedName>
        <fullName evidence="4">DUF1425 domain-containing protein</fullName>
    </recommendedName>
</protein>
<comment type="caution">
    <text evidence="2">The sequence shown here is derived from an EMBL/GenBank/DDBJ whole genome shotgun (WGS) entry which is preliminary data.</text>
</comment>
<feature type="signal peptide" evidence="1">
    <location>
        <begin position="1"/>
        <end position="24"/>
    </location>
</feature>
<dbReference type="CDD" id="cd09030">
    <property type="entry name" value="DUF1425"/>
    <property type="match status" value="1"/>
</dbReference>
<sequence>MKKRGFYWFGLSLLLLLTACSSHQPNLVRTHKPILNVVAALDPVLDIQLNSESFSIKNKSDNPLTVSYAVTWYDKQGVTQLFAQQQTEQQAIIQLDGKQHLRLPLTKPTAQSVNYRLFIDTPQ</sequence>
<name>A0A9X4PEK0_9PAST</name>
<dbReference type="Gene3D" id="2.60.40.3230">
    <property type="match status" value="1"/>
</dbReference>
<dbReference type="InterPro" id="IPR038483">
    <property type="entry name" value="YcfL-like_sf"/>
</dbReference>
<dbReference type="Proteomes" id="UP001155500">
    <property type="component" value="Unassembled WGS sequence"/>
</dbReference>
<proteinExistence type="predicted"/>
<reference evidence="2" key="1">
    <citation type="submission" date="2016-03" db="EMBL/GenBank/DDBJ databases">
        <title>Co-evolution between Pasteurellaceae and their hosts.</title>
        <authorList>
            <person name="Hansen M.J."/>
            <person name="Bojesen A.M."/>
            <person name="Planet P."/>
        </authorList>
    </citation>
    <scope>NUCLEOTIDE SEQUENCE</scope>
    <source>
        <strain evidence="2">146/S8/89</strain>
    </source>
</reference>
<dbReference type="RefSeq" id="WP_279573475.1">
    <property type="nucleotide sequence ID" value="NZ_LWID01000001.1"/>
</dbReference>